<sequence>MSIELRINQYYSALNDNDLSALKYIMANTENVIHMSVEEIATNCHSSKSSLIRLTQKLAFAGFSEFKYYLRHEQKESHTVYESNLNLLHQDIDETIKLISQTDLTPALKGIHSAKRIFGYGTDWGEKNAINSLARNFMSTGTYMITIPSITEFNWMMDSFTEDDLIILISYSGTNGDLEQNIAVLKLRNIPFISITPLVKNTLSQMATYSFYYHVTPLYFDGDDKKEYNFFITLNIVVDAIFRAYIDYYPFYQQEKSQKLKP</sequence>
<dbReference type="PANTHER" id="PTHR30514">
    <property type="entry name" value="GLUCOKINASE"/>
    <property type="match status" value="1"/>
</dbReference>
<dbReference type="Proteomes" id="UP000674938">
    <property type="component" value="Unassembled WGS sequence"/>
</dbReference>
<evidence type="ECO:0000313" key="5">
    <source>
        <dbReference type="EMBL" id="MBP1044014.1"/>
    </source>
</evidence>
<dbReference type="PROSITE" id="PS51071">
    <property type="entry name" value="HTH_RPIR"/>
    <property type="match status" value="1"/>
</dbReference>
<dbReference type="InterPro" id="IPR009057">
    <property type="entry name" value="Homeodomain-like_sf"/>
</dbReference>
<dbReference type="GO" id="GO:0003700">
    <property type="term" value="F:DNA-binding transcription factor activity"/>
    <property type="evidence" value="ECO:0007669"/>
    <property type="project" value="InterPro"/>
</dbReference>
<keyword evidence="2" id="KW-0238">DNA-binding</keyword>
<dbReference type="InterPro" id="IPR036388">
    <property type="entry name" value="WH-like_DNA-bd_sf"/>
</dbReference>
<protein>
    <submittedName>
        <fullName evidence="5">MurR/RpiR family transcriptional regulator</fullName>
    </submittedName>
</protein>
<evidence type="ECO:0000256" key="1">
    <source>
        <dbReference type="ARBA" id="ARBA00023015"/>
    </source>
</evidence>
<keyword evidence="1" id="KW-0805">Transcription regulation</keyword>
<dbReference type="Gene3D" id="3.40.50.10490">
    <property type="entry name" value="Glucose-6-phosphate isomerase like protein, domain 1"/>
    <property type="match status" value="1"/>
</dbReference>
<dbReference type="InterPro" id="IPR001347">
    <property type="entry name" value="SIS_dom"/>
</dbReference>
<dbReference type="RefSeq" id="WP_209532062.1">
    <property type="nucleotide sequence ID" value="NZ_JAEEGA010000021.1"/>
</dbReference>
<feature type="domain" description="HTH rpiR-type" evidence="4">
    <location>
        <begin position="1"/>
        <end position="77"/>
    </location>
</feature>
<dbReference type="InterPro" id="IPR035472">
    <property type="entry name" value="RpiR-like_SIS"/>
</dbReference>
<dbReference type="SUPFAM" id="SSF53697">
    <property type="entry name" value="SIS domain"/>
    <property type="match status" value="1"/>
</dbReference>
<name>A0A940P947_9ENTE</name>
<dbReference type="InterPro" id="IPR000281">
    <property type="entry name" value="HTH_RpiR"/>
</dbReference>
<dbReference type="GO" id="GO:0003677">
    <property type="term" value="F:DNA binding"/>
    <property type="evidence" value="ECO:0007669"/>
    <property type="project" value="UniProtKB-KW"/>
</dbReference>
<accession>A0A940P947</accession>
<dbReference type="EMBL" id="JAEEGA010000021">
    <property type="protein sequence ID" value="MBP1044014.1"/>
    <property type="molecule type" value="Genomic_DNA"/>
</dbReference>
<evidence type="ECO:0000259" key="4">
    <source>
        <dbReference type="PROSITE" id="PS51071"/>
    </source>
</evidence>
<evidence type="ECO:0000256" key="3">
    <source>
        <dbReference type="ARBA" id="ARBA00023163"/>
    </source>
</evidence>
<gene>
    <name evidence="5" type="ORF">I6N95_23675</name>
</gene>
<dbReference type="GO" id="GO:1901135">
    <property type="term" value="P:carbohydrate derivative metabolic process"/>
    <property type="evidence" value="ECO:0007669"/>
    <property type="project" value="InterPro"/>
</dbReference>
<dbReference type="InterPro" id="IPR047640">
    <property type="entry name" value="RpiR-like"/>
</dbReference>
<dbReference type="AlphaFoldDB" id="A0A940P947"/>
<keyword evidence="6" id="KW-1185">Reference proteome</keyword>
<dbReference type="Pfam" id="PF01380">
    <property type="entry name" value="SIS"/>
    <property type="match status" value="1"/>
</dbReference>
<evidence type="ECO:0000313" key="6">
    <source>
        <dbReference type="Proteomes" id="UP000674938"/>
    </source>
</evidence>
<dbReference type="Pfam" id="PF01418">
    <property type="entry name" value="HTH_6"/>
    <property type="match status" value="1"/>
</dbReference>
<proteinExistence type="predicted"/>
<reference evidence="5" key="1">
    <citation type="submission" date="2020-12" db="EMBL/GenBank/DDBJ databases">
        <title>Vagococcus allomyrinae sp. nov. and Enterococcus lavae sp. nov., isolated from the larvae of Allomyrina dichotoma.</title>
        <authorList>
            <person name="Lee S.D."/>
        </authorList>
    </citation>
    <scope>NUCLEOTIDE SEQUENCE</scope>
    <source>
        <strain evidence="5">BWB3-3</strain>
    </source>
</reference>
<dbReference type="GO" id="GO:0097367">
    <property type="term" value="F:carbohydrate derivative binding"/>
    <property type="evidence" value="ECO:0007669"/>
    <property type="project" value="InterPro"/>
</dbReference>
<keyword evidence="3" id="KW-0804">Transcription</keyword>
<dbReference type="PANTHER" id="PTHR30514:SF1">
    <property type="entry name" value="HTH-TYPE TRANSCRIPTIONAL REGULATOR HEXR-RELATED"/>
    <property type="match status" value="1"/>
</dbReference>
<dbReference type="InterPro" id="IPR046348">
    <property type="entry name" value="SIS_dom_sf"/>
</dbReference>
<comment type="caution">
    <text evidence="5">The sequence shown here is derived from an EMBL/GenBank/DDBJ whole genome shotgun (WGS) entry which is preliminary data.</text>
</comment>
<dbReference type="Gene3D" id="1.10.10.10">
    <property type="entry name" value="Winged helix-like DNA-binding domain superfamily/Winged helix DNA-binding domain"/>
    <property type="match status" value="1"/>
</dbReference>
<organism evidence="5 6">
    <name type="scientific">Vagococcus allomyrinae</name>
    <dbReference type="NCBI Taxonomy" id="2794353"/>
    <lineage>
        <taxon>Bacteria</taxon>
        <taxon>Bacillati</taxon>
        <taxon>Bacillota</taxon>
        <taxon>Bacilli</taxon>
        <taxon>Lactobacillales</taxon>
        <taxon>Enterococcaceae</taxon>
        <taxon>Vagococcus</taxon>
    </lineage>
</organism>
<dbReference type="CDD" id="cd05013">
    <property type="entry name" value="SIS_RpiR"/>
    <property type="match status" value="1"/>
</dbReference>
<dbReference type="SUPFAM" id="SSF46689">
    <property type="entry name" value="Homeodomain-like"/>
    <property type="match status" value="1"/>
</dbReference>
<evidence type="ECO:0000256" key="2">
    <source>
        <dbReference type="ARBA" id="ARBA00023125"/>
    </source>
</evidence>